<dbReference type="Gene3D" id="1.10.10.2890">
    <property type="match status" value="1"/>
</dbReference>
<dbReference type="AlphaFoldDB" id="A0A7X7LVX2"/>
<sequence>MTRTLTLPQAVDGTAFRLLNDWQRDFPLVSRPFAQIGESLGVAEAEVVARYRKLAAEGVLSRIGPVFTPRRLGASALAALAAPPARLEEVAARVSREATINHNYERE</sequence>
<feature type="domain" description="Siroheme decarboxylase NirL-like HTH" evidence="1">
    <location>
        <begin position="17"/>
        <end position="60"/>
    </location>
</feature>
<proteinExistence type="predicted"/>
<dbReference type="EMBL" id="JAAYYV010000196">
    <property type="protein sequence ID" value="NLF54213.1"/>
    <property type="molecule type" value="Genomic_DNA"/>
</dbReference>
<feature type="non-terminal residue" evidence="2">
    <location>
        <position position="107"/>
    </location>
</feature>
<evidence type="ECO:0000313" key="3">
    <source>
        <dbReference type="Proteomes" id="UP000536534"/>
    </source>
</evidence>
<dbReference type="Proteomes" id="UP000536534">
    <property type="component" value="Unassembled WGS sequence"/>
</dbReference>
<organism evidence="2 3">
    <name type="scientific">Thauera phenolivorans</name>
    <dbReference type="NCBI Taxonomy" id="1792543"/>
    <lineage>
        <taxon>Bacteria</taxon>
        <taxon>Pseudomonadati</taxon>
        <taxon>Pseudomonadota</taxon>
        <taxon>Betaproteobacteria</taxon>
        <taxon>Rhodocyclales</taxon>
        <taxon>Zoogloeaceae</taxon>
        <taxon>Thauera</taxon>
    </lineage>
</organism>
<dbReference type="Pfam" id="PF22451">
    <property type="entry name" value="NirdL-like_HTH"/>
    <property type="match status" value="1"/>
</dbReference>
<evidence type="ECO:0000313" key="2">
    <source>
        <dbReference type="EMBL" id="NLF54213.1"/>
    </source>
</evidence>
<protein>
    <submittedName>
        <fullName evidence="2">Lrp/AsnC family transcriptional regulator</fullName>
    </submittedName>
</protein>
<comment type="caution">
    <text evidence="2">The sequence shown here is derived from an EMBL/GenBank/DDBJ whole genome shotgun (WGS) entry which is preliminary data.</text>
</comment>
<name>A0A7X7LVX2_9RHOO</name>
<dbReference type="InterPro" id="IPR050684">
    <property type="entry name" value="HTH-Siroheme_Decarb"/>
</dbReference>
<reference evidence="2 3" key="1">
    <citation type="journal article" date="2020" name="Biotechnol. Biofuels">
        <title>New insights from the biogas microbiome by comprehensive genome-resolved metagenomics of nearly 1600 species originating from multiple anaerobic digesters.</title>
        <authorList>
            <person name="Campanaro S."/>
            <person name="Treu L."/>
            <person name="Rodriguez-R L.M."/>
            <person name="Kovalovszki A."/>
            <person name="Ziels R.M."/>
            <person name="Maus I."/>
            <person name="Zhu X."/>
            <person name="Kougias P.G."/>
            <person name="Basile A."/>
            <person name="Luo G."/>
            <person name="Schluter A."/>
            <person name="Konstantinidis K.T."/>
            <person name="Angelidaki I."/>
        </authorList>
    </citation>
    <scope>NUCLEOTIDE SEQUENCE [LARGE SCALE GENOMIC DNA]</scope>
    <source>
        <strain evidence="2">AS06rmzACSIP_256</strain>
    </source>
</reference>
<dbReference type="InterPro" id="IPR053953">
    <property type="entry name" value="NirdL-like_HTH"/>
</dbReference>
<accession>A0A7X7LVX2</accession>
<dbReference type="PANTHER" id="PTHR43413:SF1">
    <property type="entry name" value="SIROHEME DECARBOXYLASE NIRL SUBUNIT"/>
    <property type="match status" value="1"/>
</dbReference>
<evidence type="ECO:0000259" key="1">
    <source>
        <dbReference type="Pfam" id="PF22451"/>
    </source>
</evidence>
<gene>
    <name evidence="2" type="ORF">GX576_07430</name>
</gene>
<dbReference type="PANTHER" id="PTHR43413">
    <property type="entry name" value="TRANSCRIPTIONAL REGULATOR, ASNC FAMILY"/>
    <property type="match status" value="1"/>
</dbReference>